<dbReference type="EMBL" id="BQNB010013070">
    <property type="protein sequence ID" value="GJT11477.1"/>
    <property type="molecule type" value="Genomic_DNA"/>
</dbReference>
<evidence type="ECO:0000313" key="8">
    <source>
        <dbReference type="Proteomes" id="UP001151760"/>
    </source>
</evidence>
<proteinExistence type="predicted"/>
<comment type="caution">
    <text evidence="7">The sequence shown here is derived from an EMBL/GenBank/DDBJ whole genome shotgun (WGS) entry which is preliminary data.</text>
</comment>
<sequence length="216" mass="24280">MFHFGNYPVKCNKCGKRGHFARDCHGKEVATGVNAEPIRACFKCRDQNHLANSDLCPERKKQGGRNVSGHVYAVRDVEQAQGPNVSKEEHSEHLKIILDLLKKEKLYAKFLKCDFWLESVQFLGHVISSEGVHIDPSKIEAIKNYPAPTSPTENKKFEWGADEDEAFQKLKQDLCTAPILALPEGPDDFIVYCDASLKGYGAVLMQRDKVIAYASR</sequence>
<dbReference type="SUPFAM" id="SSF57756">
    <property type="entry name" value="Retrovirus zinc finger-like domains"/>
    <property type="match status" value="1"/>
</dbReference>
<dbReference type="InterPro" id="IPR050951">
    <property type="entry name" value="Retrovirus_Pol_polyprotein"/>
</dbReference>
<evidence type="ECO:0000256" key="2">
    <source>
        <dbReference type="ARBA" id="ARBA00022750"/>
    </source>
</evidence>
<feature type="domain" description="CCHC-type" evidence="6">
    <location>
        <begin position="10"/>
        <end position="24"/>
    </location>
</feature>
<keyword evidence="7" id="KW-0695">RNA-directed DNA polymerase</keyword>
<dbReference type="GO" id="GO:0003964">
    <property type="term" value="F:RNA-directed DNA polymerase activity"/>
    <property type="evidence" value="ECO:0007669"/>
    <property type="project" value="UniProtKB-KW"/>
</dbReference>
<keyword evidence="1" id="KW-0645">Protease</keyword>
<dbReference type="InterPro" id="IPR043128">
    <property type="entry name" value="Rev_trsase/Diguanyl_cyclase"/>
</dbReference>
<name>A0ABQ5BBJ3_9ASTR</name>
<reference evidence="7" key="1">
    <citation type="journal article" date="2022" name="Int. J. Mol. Sci.">
        <title>Draft Genome of Tanacetum Coccineum: Genomic Comparison of Closely Related Tanacetum-Family Plants.</title>
        <authorList>
            <person name="Yamashiro T."/>
            <person name="Shiraishi A."/>
            <person name="Nakayama K."/>
            <person name="Satake H."/>
        </authorList>
    </citation>
    <scope>NUCLEOTIDE SEQUENCE</scope>
</reference>
<evidence type="ECO:0000256" key="4">
    <source>
        <dbReference type="ARBA" id="ARBA00023268"/>
    </source>
</evidence>
<dbReference type="InterPro" id="IPR036875">
    <property type="entry name" value="Znf_CCHC_sf"/>
</dbReference>
<organism evidence="7 8">
    <name type="scientific">Tanacetum coccineum</name>
    <dbReference type="NCBI Taxonomy" id="301880"/>
    <lineage>
        <taxon>Eukaryota</taxon>
        <taxon>Viridiplantae</taxon>
        <taxon>Streptophyta</taxon>
        <taxon>Embryophyta</taxon>
        <taxon>Tracheophyta</taxon>
        <taxon>Spermatophyta</taxon>
        <taxon>Magnoliopsida</taxon>
        <taxon>eudicotyledons</taxon>
        <taxon>Gunneridae</taxon>
        <taxon>Pentapetalae</taxon>
        <taxon>asterids</taxon>
        <taxon>campanulids</taxon>
        <taxon>Asterales</taxon>
        <taxon>Asteraceae</taxon>
        <taxon>Asteroideae</taxon>
        <taxon>Anthemideae</taxon>
        <taxon>Anthemidinae</taxon>
        <taxon>Tanacetum</taxon>
    </lineage>
</organism>
<evidence type="ECO:0000313" key="7">
    <source>
        <dbReference type="EMBL" id="GJT11477.1"/>
    </source>
</evidence>
<dbReference type="SUPFAM" id="SSF56672">
    <property type="entry name" value="DNA/RNA polymerases"/>
    <property type="match status" value="1"/>
</dbReference>
<evidence type="ECO:0000256" key="5">
    <source>
        <dbReference type="PROSITE-ProRule" id="PRU00047"/>
    </source>
</evidence>
<evidence type="ECO:0000259" key="6">
    <source>
        <dbReference type="PROSITE" id="PS50158"/>
    </source>
</evidence>
<keyword evidence="2" id="KW-0064">Aspartyl protease</keyword>
<dbReference type="Proteomes" id="UP001151760">
    <property type="component" value="Unassembled WGS sequence"/>
</dbReference>
<dbReference type="PANTHER" id="PTHR37984:SF5">
    <property type="entry name" value="PROTEIN NYNRIN-LIKE"/>
    <property type="match status" value="1"/>
</dbReference>
<dbReference type="InterPro" id="IPR041577">
    <property type="entry name" value="RT_RNaseH_2"/>
</dbReference>
<dbReference type="Pfam" id="PF17919">
    <property type="entry name" value="RT_RNaseH_2"/>
    <property type="match status" value="1"/>
</dbReference>
<keyword evidence="3" id="KW-0238">DNA-binding</keyword>
<keyword evidence="4" id="KW-0511">Multifunctional enzyme</keyword>
<dbReference type="Pfam" id="PF00098">
    <property type="entry name" value="zf-CCHC"/>
    <property type="match status" value="1"/>
</dbReference>
<dbReference type="InterPro" id="IPR043502">
    <property type="entry name" value="DNA/RNA_pol_sf"/>
</dbReference>
<dbReference type="Gene3D" id="3.30.70.270">
    <property type="match status" value="2"/>
</dbReference>
<keyword evidence="5" id="KW-0863">Zinc-finger</keyword>
<dbReference type="SMART" id="SM00343">
    <property type="entry name" value="ZnF_C2HC"/>
    <property type="match status" value="2"/>
</dbReference>
<accession>A0ABQ5BBJ3</accession>
<reference evidence="7" key="2">
    <citation type="submission" date="2022-01" db="EMBL/GenBank/DDBJ databases">
        <authorList>
            <person name="Yamashiro T."/>
            <person name="Shiraishi A."/>
            <person name="Satake H."/>
            <person name="Nakayama K."/>
        </authorList>
    </citation>
    <scope>NUCLEOTIDE SEQUENCE</scope>
</reference>
<keyword evidence="5" id="KW-0862">Zinc</keyword>
<protein>
    <submittedName>
        <fullName evidence="7">Reverse transcriptase domain-containing protein</fullName>
    </submittedName>
</protein>
<dbReference type="Gene3D" id="4.10.60.10">
    <property type="entry name" value="Zinc finger, CCHC-type"/>
    <property type="match status" value="1"/>
</dbReference>
<keyword evidence="5" id="KW-0479">Metal-binding</keyword>
<keyword evidence="2" id="KW-0378">Hydrolase</keyword>
<gene>
    <name evidence="7" type="ORF">Tco_0858519</name>
</gene>
<evidence type="ECO:0000256" key="3">
    <source>
        <dbReference type="ARBA" id="ARBA00023125"/>
    </source>
</evidence>
<evidence type="ECO:0000256" key="1">
    <source>
        <dbReference type="ARBA" id="ARBA00022670"/>
    </source>
</evidence>
<dbReference type="PROSITE" id="PS50158">
    <property type="entry name" value="ZF_CCHC"/>
    <property type="match status" value="1"/>
</dbReference>
<keyword evidence="7" id="KW-0548">Nucleotidyltransferase</keyword>
<dbReference type="PANTHER" id="PTHR37984">
    <property type="entry name" value="PROTEIN CBG26694"/>
    <property type="match status" value="1"/>
</dbReference>
<keyword evidence="7" id="KW-0808">Transferase</keyword>
<dbReference type="InterPro" id="IPR001878">
    <property type="entry name" value="Znf_CCHC"/>
</dbReference>
<keyword evidence="8" id="KW-1185">Reference proteome</keyword>